<keyword evidence="2" id="KW-0235">DNA replication</keyword>
<dbReference type="PANTHER" id="PTHR13395:SF6">
    <property type="entry name" value="SISTER CHROMATID COHESION PROTEIN DCC1"/>
    <property type="match status" value="1"/>
</dbReference>
<evidence type="ECO:0000256" key="1">
    <source>
        <dbReference type="ARBA" id="ARBA00007017"/>
    </source>
</evidence>
<proteinExistence type="inferred from homology"/>
<evidence type="ECO:0000256" key="2">
    <source>
        <dbReference type="ARBA" id="ARBA00022705"/>
    </source>
</evidence>
<keyword evidence="4" id="KW-1185">Reference proteome</keyword>
<reference evidence="3 4" key="1">
    <citation type="journal article" date="2018" name="Sci. Rep.">
        <title>Comparative genomics provides insights into the lifestyle and reveals functional heterogeneity of dark septate endophytic fungi.</title>
        <authorList>
            <person name="Knapp D.G."/>
            <person name="Nemeth J.B."/>
            <person name="Barry K."/>
            <person name="Hainaut M."/>
            <person name="Henrissat B."/>
            <person name="Johnson J."/>
            <person name="Kuo A."/>
            <person name="Lim J.H.P."/>
            <person name="Lipzen A."/>
            <person name="Nolan M."/>
            <person name="Ohm R.A."/>
            <person name="Tamas L."/>
            <person name="Grigoriev I.V."/>
            <person name="Spatafora J.W."/>
            <person name="Nagy L.G."/>
            <person name="Kovacs G.M."/>
        </authorList>
    </citation>
    <scope>NUCLEOTIDE SEQUENCE [LARGE SCALE GENOMIC DNA]</scope>
    <source>
        <strain evidence="3 4">DSE2036</strain>
    </source>
</reference>
<dbReference type="PANTHER" id="PTHR13395">
    <property type="entry name" value="SISTER CHROMATID COHESION PROTEIN DCC1-RELATED"/>
    <property type="match status" value="1"/>
</dbReference>
<comment type="similarity">
    <text evidence="1">Belongs to the DCC1 family.</text>
</comment>
<dbReference type="GO" id="GO:0031390">
    <property type="term" value="C:Ctf18 RFC-like complex"/>
    <property type="evidence" value="ECO:0007669"/>
    <property type="project" value="InterPro"/>
</dbReference>
<dbReference type="GO" id="GO:0034088">
    <property type="term" value="P:maintenance of mitotic sister chromatid cohesion"/>
    <property type="evidence" value="ECO:0007669"/>
    <property type="project" value="TreeGrafter"/>
</dbReference>
<dbReference type="OrthoDB" id="5199543at2759"/>
<dbReference type="Pfam" id="PF09724">
    <property type="entry name" value="Dcc1"/>
    <property type="match status" value="1"/>
</dbReference>
<dbReference type="Proteomes" id="UP000244855">
    <property type="component" value="Unassembled WGS sequence"/>
</dbReference>
<dbReference type="EMBL" id="KZ805334">
    <property type="protein sequence ID" value="PVI03152.1"/>
    <property type="molecule type" value="Genomic_DNA"/>
</dbReference>
<name>A0A2V1DZ27_9PLEO</name>
<organism evidence="3 4">
    <name type="scientific">Periconia macrospinosa</name>
    <dbReference type="NCBI Taxonomy" id="97972"/>
    <lineage>
        <taxon>Eukaryota</taxon>
        <taxon>Fungi</taxon>
        <taxon>Dikarya</taxon>
        <taxon>Ascomycota</taxon>
        <taxon>Pezizomycotina</taxon>
        <taxon>Dothideomycetes</taxon>
        <taxon>Pleosporomycetidae</taxon>
        <taxon>Pleosporales</taxon>
        <taxon>Massarineae</taxon>
        <taxon>Periconiaceae</taxon>
        <taxon>Periconia</taxon>
    </lineage>
</organism>
<gene>
    <name evidence="3" type="ORF">DM02DRAFT_612390</name>
</gene>
<dbReference type="GO" id="GO:0006260">
    <property type="term" value="P:DNA replication"/>
    <property type="evidence" value="ECO:0007669"/>
    <property type="project" value="UniProtKB-KW"/>
</dbReference>
<dbReference type="STRING" id="97972.A0A2V1DZ27"/>
<protein>
    <recommendedName>
        <fullName evidence="5">Sister chromatid cohesion protein Dcc1</fullName>
    </recommendedName>
</protein>
<sequence>MATRQQQSGVPVFIAHQFQQFRLLELPPDIVDLIETSPLQHLSIKSSPPSNSKLAYAVLCTPTASFQLRQVQTSNSLYLLQNHNNHPSSSSSSSSTTRAIAACTTTLELHPQPEDAVSHMNKLVPVYNLVHGQVDLEENHISKTSLFADIPLSDKQCEDAWNYLVAFEIFGSSYRPSAKVLAQTWKSINAAAAAEGIKLDTHFLTNDLINLVTEEGYPAPLAAALTRHLSVADSGSSGINEWSCLDREKVLPFVAMRLLEENEAHPDYLTADFLDAWRDSLPEIWRQDAELSAIQGKYELPSSTTIRLKPNASGLANTKSVPSQTLTSRKWHDKFAKTRKR</sequence>
<evidence type="ECO:0000313" key="4">
    <source>
        <dbReference type="Proteomes" id="UP000244855"/>
    </source>
</evidence>
<dbReference type="AlphaFoldDB" id="A0A2V1DZ27"/>
<evidence type="ECO:0000313" key="3">
    <source>
        <dbReference type="EMBL" id="PVI03152.1"/>
    </source>
</evidence>
<dbReference type="InterPro" id="IPR019128">
    <property type="entry name" value="Dcc1"/>
</dbReference>
<evidence type="ECO:0008006" key="5">
    <source>
        <dbReference type="Google" id="ProtNLM"/>
    </source>
</evidence>
<dbReference type="GO" id="GO:0000785">
    <property type="term" value="C:chromatin"/>
    <property type="evidence" value="ECO:0007669"/>
    <property type="project" value="TreeGrafter"/>
</dbReference>
<dbReference type="GO" id="GO:0000775">
    <property type="term" value="C:chromosome, centromeric region"/>
    <property type="evidence" value="ECO:0007669"/>
    <property type="project" value="TreeGrafter"/>
</dbReference>
<accession>A0A2V1DZ27</accession>